<name>A0A840MGT6_9PROT</name>
<evidence type="ECO:0000313" key="2">
    <source>
        <dbReference type="Proteomes" id="UP000575898"/>
    </source>
</evidence>
<dbReference type="EMBL" id="JACHHY010000004">
    <property type="protein sequence ID" value="MBB5017610.1"/>
    <property type="molecule type" value="Genomic_DNA"/>
</dbReference>
<accession>A0A840MGT6</accession>
<proteinExistence type="predicted"/>
<dbReference type="Proteomes" id="UP000575898">
    <property type="component" value="Unassembled WGS sequence"/>
</dbReference>
<sequence length="41" mass="4661">MTVIKYHDGGHARGDERYPTISRDLDLITEMVAGYVRKPAQ</sequence>
<reference evidence="1 2" key="1">
    <citation type="submission" date="2020-08" db="EMBL/GenBank/DDBJ databases">
        <title>Genomic Encyclopedia of Type Strains, Phase IV (KMG-IV): sequencing the most valuable type-strain genomes for metagenomic binning, comparative biology and taxonomic classification.</title>
        <authorList>
            <person name="Goeker M."/>
        </authorList>
    </citation>
    <scope>NUCLEOTIDE SEQUENCE [LARGE SCALE GENOMIC DNA]</scope>
    <source>
        <strain evidence="1 2">DSM 27165</strain>
    </source>
</reference>
<comment type="caution">
    <text evidence="1">The sequence shown here is derived from an EMBL/GenBank/DDBJ whole genome shotgun (WGS) entry which is preliminary data.</text>
</comment>
<protein>
    <submittedName>
        <fullName evidence="1">Uncharacterized protein</fullName>
    </submittedName>
</protein>
<evidence type="ECO:0000313" key="1">
    <source>
        <dbReference type="EMBL" id="MBB5017610.1"/>
    </source>
</evidence>
<keyword evidence="2" id="KW-1185">Reference proteome</keyword>
<dbReference type="AlphaFoldDB" id="A0A840MGT6"/>
<gene>
    <name evidence="1" type="ORF">HNQ59_000879</name>
</gene>
<organism evidence="1 2">
    <name type="scientific">Chitinivorax tropicus</name>
    <dbReference type="NCBI Taxonomy" id="714531"/>
    <lineage>
        <taxon>Bacteria</taxon>
        <taxon>Pseudomonadati</taxon>
        <taxon>Pseudomonadota</taxon>
        <taxon>Betaproteobacteria</taxon>
        <taxon>Chitinivorax</taxon>
    </lineage>
</organism>